<feature type="region of interest" description="Disordered" evidence="1">
    <location>
        <begin position="1"/>
        <end position="26"/>
    </location>
</feature>
<gene>
    <name evidence="2" type="ORF">FOA43_002334</name>
</gene>
<dbReference type="RefSeq" id="XP_038778559.1">
    <property type="nucleotide sequence ID" value="XM_038922631.1"/>
</dbReference>
<dbReference type="InterPro" id="IPR021858">
    <property type="entry name" value="Fun_TF"/>
</dbReference>
<protein>
    <submittedName>
        <fullName evidence="2">Uncharacterized protein</fullName>
    </submittedName>
</protein>
<dbReference type="AlphaFoldDB" id="A0A875S740"/>
<dbReference type="GeneID" id="62195735"/>
<reference evidence="2" key="1">
    <citation type="submission" date="2020-10" db="EMBL/GenBank/DDBJ databases">
        <authorList>
            <person name="Roach M.J.R."/>
        </authorList>
    </citation>
    <scope>NUCLEOTIDE SEQUENCE</scope>
    <source>
        <strain evidence="2">CBS 1945</strain>
    </source>
</reference>
<organism evidence="2 3">
    <name type="scientific">Eeniella nana</name>
    <name type="common">Yeast</name>
    <name type="synonym">Brettanomyces nanus</name>
    <dbReference type="NCBI Taxonomy" id="13502"/>
    <lineage>
        <taxon>Eukaryota</taxon>
        <taxon>Fungi</taxon>
        <taxon>Dikarya</taxon>
        <taxon>Ascomycota</taxon>
        <taxon>Saccharomycotina</taxon>
        <taxon>Pichiomycetes</taxon>
        <taxon>Pichiales</taxon>
        <taxon>Pichiaceae</taxon>
        <taxon>Brettanomyces</taxon>
    </lineage>
</organism>
<evidence type="ECO:0000313" key="2">
    <source>
        <dbReference type="EMBL" id="QPG74994.1"/>
    </source>
</evidence>
<feature type="region of interest" description="Disordered" evidence="1">
    <location>
        <begin position="534"/>
        <end position="606"/>
    </location>
</feature>
<evidence type="ECO:0000256" key="1">
    <source>
        <dbReference type="SAM" id="MobiDB-lite"/>
    </source>
</evidence>
<accession>A0A875S740</accession>
<dbReference type="OrthoDB" id="3477330at2759"/>
<proteinExistence type="predicted"/>
<dbReference type="EMBL" id="CP064813">
    <property type="protein sequence ID" value="QPG74994.1"/>
    <property type="molecule type" value="Genomic_DNA"/>
</dbReference>
<dbReference type="KEGG" id="bnn:FOA43_002334"/>
<sequence length="895" mass="103138">MGAMLETRGINAESDESGNGARSSQRRQVPFMRFPSSLLYWYWDDMDNDLEKLEDQNFQGETMLGPFGCFAAVNRYKSDLNLSRPVSLATFSPSISNIINNRVDEKRYSAPIGHSWTSRSHKGSYLPAHMNALFRLSPISTTPSSPIPSNISVASSRECNDEIIPRKIWIHPRFNIDASLTYKVLLGDANAEYKTSQNLQKVVFSDYYGTTDELHCRIVDKFEISDITYTRRFEIRLQEAMEALKIHNPSKESQQTDFQSLLKASLVHDLLRLFVKTSKNLFFLSFKGSILDTLVIPMVYKAVGELLIGSHGTKMYDDVIDESDEKDQEKNRVPSRLYCIILHQSLILLALSIASFNQYSLLFNSFGTYQGSLDYLKCCIAFREISLMNLARIIIPLIGDYSEDEPIIVLNRTLLDKLVSLGLAEELLVTLILAIKQDESLNIILNYKLLYAVLQGVREYFIGLQLDDSGLESVLVWSKYMYFFYFATATIDVAHYQIKEPGFEDLNENYNLIENFQFDDSFEHSEYAKIEINAHQEKSKGEEEDEQELERATLPKRLANRPPVEDKPPRSFTVKFRFNEEQESEDGGYEGESSGEDAHEKSSSSFPWRSLNEKTIINHNGDKVSVLTGLSIKPSKKILKEELLKTGEMKQIDIKVPFEVDKTGEISSLEISYGIPTSLLDLMIRTVTISNHKNWFQRKKAFPRNFPKFCCDLEEDLMTWKLPWNLYSQDDVVTNKSAHLKFHSLFHETLHNLIFCFYNSILMFFFRIIKDTDPSLLQDYVESTLYHLEELQRISLDPEFSKKVQISLPFWCFFICGSDAVSHSLQSKYDNLGRIWSGVGDKWIGKQMVMEIWRGRNYGISIDEQMEESDRDASEEDKETSWLDMIKGWEMSGFH</sequence>
<dbReference type="Pfam" id="PF11951">
    <property type="entry name" value="Fungal_trans_2"/>
    <property type="match status" value="1"/>
</dbReference>
<evidence type="ECO:0000313" key="3">
    <source>
        <dbReference type="Proteomes" id="UP000662931"/>
    </source>
</evidence>
<feature type="compositionally biased region" description="Acidic residues" evidence="1">
    <location>
        <begin position="581"/>
        <end position="595"/>
    </location>
</feature>
<name>A0A875S740_EENNA</name>
<keyword evidence="3" id="KW-1185">Reference proteome</keyword>
<dbReference type="Proteomes" id="UP000662931">
    <property type="component" value="Chromosome 2"/>
</dbReference>